<sequence length="145" mass="15207">MQSTDARLLANVSVPSLATGAVGVVISAVVAGGQGAIGAAIGTALVLLLMGSGLVVLQQTAKRLPDLFQMMGLLLYAVQILAVAVFMIVFKDTTLFNVRAFAFTLLATVLVWIAFQARSYMKAKVLYVNPESADAKKAETTGSRT</sequence>
<dbReference type="Proteomes" id="UP000286746">
    <property type="component" value="Unassembled WGS sequence"/>
</dbReference>
<keyword evidence="1" id="KW-0812">Transmembrane</keyword>
<evidence type="ECO:0000313" key="3">
    <source>
        <dbReference type="Proteomes" id="UP000286746"/>
    </source>
</evidence>
<organism evidence="2 3">
    <name type="scientific">Streptomyces paromomycinus</name>
    <name type="common">Streptomyces rimosus subsp. paromomycinus</name>
    <dbReference type="NCBI Taxonomy" id="92743"/>
    <lineage>
        <taxon>Bacteria</taxon>
        <taxon>Bacillati</taxon>
        <taxon>Actinomycetota</taxon>
        <taxon>Actinomycetes</taxon>
        <taxon>Kitasatosporales</taxon>
        <taxon>Streptomycetaceae</taxon>
        <taxon>Streptomyces</taxon>
    </lineage>
</organism>
<name>A0A401W122_STREY</name>
<keyword evidence="1" id="KW-0472">Membrane</keyword>
<comment type="caution">
    <text evidence="2">The sequence shown here is derived from an EMBL/GenBank/DDBJ whole genome shotgun (WGS) entry which is preliminary data.</text>
</comment>
<gene>
    <name evidence="2" type="primary">atpI</name>
    <name evidence="2" type="ORF">GKJPGBOP_02671</name>
</gene>
<evidence type="ECO:0000313" key="2">
    <source>
        <dbReference type="EMBL" id="GCD42996.1"/>
    </source>
</evidence>
<protein>
    <submittedName>
        <fullName evidence="2">ATP synthase protein I</fullName>
    </submittedName>
</protein>
<dbReference type="RefSeq" id="WP_125054236.1">
    <property type="nucleotide sequence ID" value="NZ_BHZD01000001.1"/>
</dbReference>
<feature type="transmembrane region" description="Helical" evidence="1">
    <location>
        <begin position="12"/>
        <end position="31"/>
    </location>
</feature>
<dbReference type="AlphaFoldDB" id="A0A401W122"/>
<reference evidence="2 3" key="1">
    <citation type="submission" date="2018-11" db="EMBL/GenBank/DDBJ databases">
        <title>Whole genome sequence of Streptomyces paromomycinus NBRC 15454(T).</title>
        <authorList>
            <person name="Komaki H."/>
            <person name="Tamura T."/>
        </authorList>
    </citation>
    <scope>NUCLEOTIDE SEQUENCE [LARGE SCALE GENOMIC DNA]</scope>
    <source>
        <strain evidence="2 3">NBRC 15454</strain>
    </source>
</reference>
<keyword evidence="3" id="KW-1185">Reference proteome</keyword>
<accession>A0A401W122</accession>
<keyword evidence="1" id="KW-1133">Transmembrane helix</keyword>
<evidence type="ECO:0000256" key="1">
    <source>
        <dbReference type="SAM" id="Phobius"/>
    </source>
</evidence>
<feature type="transmembrane region" description="Helical" evidence="1">
    <location>
        <begin position="96"/>
        <end position="115"/>
    </location>
</feature>
<proteinExistence type="predicted"/>
<dbReference type="EMBL" id="BHZD01000001">
    <property type="protein sequence ID" value="GCD42996.1"/>
    <property type="molecule type" value="Genomic_DNA"/>
</dbReference>
<feature type="transmembrane region" description="Helical" evidence="1">
    <location>
        <begin position="37"/>
        <end position="57"/>
    </location>
</feature>
<feature type="transmembrane region" description="Helical" evidence="1">
    <location>
        <begin position="69"/>
        <end position="90"/>
    </location>
</feature>